<dbReference type="OrthoDB" id="1625577at2759"/>
<name>V7CNT1_PHAVU</name>
<evidence type="ECO:0000256" key="1">
    <source>
        <dbReference type="SAM" id="MobiDB-lite"/>
    </source>
</evidence>
<protein>
    <submittedName>
        <fullName evidence="3">Uncharacterized protein</fullName>
    </submittedName>
</protein>
<dbReference type="eggNOG" id="ENOG502SFNR">
    <property type="taxonomic scope" value="Eukaryota"/>
</dbReference>
<keyword evidence="4" id="KW-1185">Reference proteome</keyword>
<dbReference type="OMA" id="GHVLCKC"/>
<accession>V7CNT1</accession>
<organism evidence="3 4">
    <name type="scientific">Phaseolus vulgaris</name>
    <name type="common">Kidney bean</name>
    <name type="synonym">French bean</name>
    <dbReference type="NCBI Taxonomy" id="3885"/>
    <lineage>
        <taxon>Eukaryota</taxon>
        <taxon>Viridiplantae</taxon>
        <taxon>Streptophyta</taxon>
        <taxon>Embryophyta</taxon>
        <taxon>Tracheophyta</taxon>
        <taxon>Spermatophyta</taxon>
        <taxon>Magnoliopsida</taxon>
        <taxon>eudicotyledons</taxon>
        <taxon>Gunneridae</taxon>
        <taxon>Pentapetalae</taxon>
        <taxon>rosids</taxon>
        <taxon>fabids</taxon>
        <taxon>Fabales</taxon>
        <taxon>Fabaceae</taxon>
        <taxon>Papilionoideae</taxon>
        <taxon>50 kb inversion clade</taxon>
        <taxon>NPAAA clade</taxon>
        <taxon>indigoferoid/millettioid clade</taxon>
        <taxon>Phaseoleae</taxon>
        <taxon>Phaseolus</taxon>
    </lineage>
</organism>
<feature type="chain" id="PRO_5004755945" evidence="2">
    <location>
        <begin position="20"/>
        <end position="129"/>
    </location>
</feature>
<dbReference type="InterPro" id="IPR049306">
    <property type="entry name" value="GLV1-2"/>
</dbReference>
<evidence type="ECO:0000256" key="2">
    <source>
        <dbReference type="SAM" id="SignalP"/>
    </source>
</evidence>
<dbReference type="Gramene" id="ESW31784">
    <property type="protein sequence ID" value="ESW31784"/>
    <property type="gene ID" value="PHAVU_002G267500g"/>
</dbReference>
<dbReference type="AlphaFoldDB" id="V7CNT1"/>
<dbReference type="Proteomes" id="UP000000226">
    <property type="component" value="Chromosome 2"/>
</dbReference>
<dbReference type="Pfam" id="PF21529">
    <property type="entry name" value="GLV1-2"/>
    <property type="match status" value="1"/>
</dbReference>
<feature type="signal peptide" evidence="2">
    <location>
        <begin position="1"/>
        <end position="19"/>
    </location>
</feature>
<sequence length="129" mass="14537">MATIFFLVVNGCTLLRVTTYSPTPIKRGQLGHVLCKCQIIIIHTFIPKALLKLMATSPNCRHLLLLCLLLCFITMTARARSLREIKHDDAVKKAQTGLFKPQHEAAQQSNDELDTMDYTPAKRNPPIHN</sequence>
<keyword evidence="2" id="KW-0732">Signal</keyword>
<dbReference type="EMBL" id="CM002289">
    <property type="protein sequence ID" value="ESW31784.1"/>
    <property type="molecule type" value="Genomic_DNA"/>
</dbReference>
<feature type="region of interest" description="Disordered" evidence="1">
    <location>
        <begin position="96"/>
        <end position="129"/>
    </location>
</feature>
<proteinExistence type="predicted"/>
<reference evidence="4" key="1">
    <citation type="journal article" date="2014" name="Nat. Genet.">
        <title>A reference genome for common bean and genome-wide analysis of dual domestications.</title>
        <authorList>
            <person name="Schmutz J."/>
            <person name="McClean P.E."/>
            <person name="Mamidi S."/>
            <person name="Wu G.A."/>
            <person name="Cannon S.B."/>
            <person name="Grimwood J."/>
            <person name="Jenkins J."/>
            <person name="Shu S."/>
            <person name="Song Q."/>
            <person name="Chavarro C."/>
            <person name="Torres-Torres M."/>
            <person name="Geffroy V."/>
            <person name="Moghaddam S.M."/>
            <person name="Gao D."/>
            <person name="Abernathy B."/>
            <person name="Barry K."/>
            <person name="Blair M."/>
            <person name="Brick M.A."/>
            <person name="Chovatia M."/>
            <person name="Gepts P."/>
            <person name="Goodstein D.M."/>
            <person name="Gonzales M."/>
            <person name="Hellsten U."/>
            <person name="Hyten D.L."/>
            <person name="Jia G."/>
            <person name="Kelly J.D."/>
            <person name="Kudrna D."/>
            <person name="Lee R."/>
            <person name="Richard M.M."/>
            <person name="Miklas P.N."/>
            <person name="Osorno J.M."/>
            <person name="Rodrigues J."/>
            <person name="Thareau V."/>
            <person name="Urrea C.A."/>
            <person name="Wang M."/>
            <person name="Yu Y."/>
            <person name="Zhang M."/>
            <person name="Wing R.A."/>
            <person name="Cregan P.B."/>
            <person name="Rokhsar D.S."/>
            <person name="Jackson S.A."/>
        </authorList>
    </citation>
    <scope>NUCLEOTIDE SEQUENCE [LARGE SCALE GENOMIC DNA]</scope>
    <source>
        <strain evidence="4">cv. G19833</strain>
    </source>
</reference>
<gene>
    <name evidence="3" type="ORF">PHAVU_002G267500g</name>
</gene>
<evidence type="ECO:0000313" key="3">
    <source>
        <dbReference type="EMBL" id="ESW31784.1"/>
    </source>
</evidence>
<evidence type="ECO:0000313" key="4">
    <source>
        <dbReference type="Proteomes" id="UP000000226"/>
    </source>
</evidence>